<dbReference type="PROSITE" id="PS51257">
    <property type="entry name" value="PROKAR_LIPOPROTEIN"/>
    <property type="match status" value="1"/>
</dbReference>
<dbReference type="CDD" id="cd09111">
    <property type="entry name" value="PLDc_ymdC_like_1"/>
    <property type="match status" value="1"/>
</dbReference>
<evidence type="ECO:0000256" key="1">
    <source>
        <dbReference type="SAM" id="MobiDB-lite"/>
    </source>
</evidence>
<feature type="domain" description="PLD phosphodiesterase" evidence="3">
    <location>
        <begin position="488"/>
        <end position="515"/>
    </location>
</feature>
<dbReference type="AlphaFoldDB" id="A0A5B9E7L0"/>
<keyword evidence="2" id="KW-0732">Signal</keyword>
<dbReference type="CDD" id="cd09113">
    <property type="entry name" value="PLDc_ymdC_like_2"/>
    <property type="match status" value="1"/>
</dbReference>
<evidence type="ECO:0000259" key="3">
    <source>
        <dbReference type="PROSITE" id="PS50035"/>
    </source>
</evidence>
<dbReference type="InterPro" id="IPR001736">
    <property type="entry name" value="PLipase_D/transphosphatidylase"/>
</dbReference>
<dbReference type="PANTHER" id="PTHR21248:SF12">
    <property type="entry name" value="CARDIOLIPIN SYNTHASE C"/>
    <property type="match status" value="1"/>
</dbReference>
<evidence type="ECO:0000313" key="5">
    <source>
        <dbReference type="Proteomes" id="UP000321807"/>
    </source>
</evidence>
<reference evidence="4 5" key="1">
    <citation type="submission" date="2019-08" db="EMBL/GenBank/DDBJ databases">
        <title>Complete genome sequence of Rhodanobacter glycinis strain T01E-68 isolated from tomato root.</title>
        <authorList>
            <person name="Weon H.-Y."/>
            <person name="Lee S.A."/>
        </authorList>
    </citation>
    <scope>NUCLEOTIDE SEQUENCE [LARGE SCALE GENOMIC DNA]</scope>
    <source>
        <strain evidence="4 5">T01E-68</strain>
    </source>
</reference>
<feature type="domain" description="PLD phosphodiesterase" evidence="3">
    <location>
        <begin position="186"/>
        <end position="213"/>
    </location>
</feature>
<dbReference type="PROSITE" id="PS50035">
    <property type="entry name" value="PLD"/>
    <property type="match status" value="2"/>
</dbReference>
<organism evidence="4 5">
    <name type="scientific">Rhodanobacter glycinis</name>
    <dbReference type="NCBI Taxonomy" id="582702"/>
    <lineage>
        <taxon>Bacteria</taxon>
        <taxon>Pseudomonadati</taxon>
        <taxon>Pseudomonadota</taxon>
        <taxon>Gammaproteobacteria</taxon>
        <taxon>Lysobacterales</taxon>
        <taxon>Rhodanobacteraceae</taxon>
        <taxon>Rhodanobacter</taxon>
    </lineage>
</organism>
<dbReference type="GO" id="GO:0032049">
    <property type="term" value="P:cardiolipin biosynthetic process"/>
    <property type="evidence" value="ECO:0007669"/>
    <property type="project" value="UniProtKB-ARBA"/>
</dbReference>
<dbReference type="SMART" id="SM00155">
    <property type="entry name" value="PLDc"/>
    <property type="match status" value="2"/>
</dbReference>
<dbReference type="EMBL" id="CP042807">
    <property type="protein sequence ID" value="QEE26227.1"/>
    <property type="molecule type" value="Genomic_DNA"/>
</dbReference>
<dbReference type="GO" id="GO:0030572">
    <property type="term" value="F:phosphatidyltransferase activity"/>
    <property type="evidence" value="ECO:0007669"/>
    <property type="project" value="UniProtKB-ARBA"/>
</dbReference>
<dbReference type="RefSeq" id="WP_147628465.1">
    <property type="nucleotide sequence ID" value="NZ_CP042807.1"/>
</dbReference>
<evidence type="ECO:0000313" key="4">
    <source>
        <dbReference type="EMBL" id="QEE26227.1"/>
    </source>
</evidence>
<name>A0A5B9E7L0_9GAMM</name>
<protein>
    <submittedName>
        <fullName evidence="4">Phospholipase D family protein</fullName>
    </submittedName>
</protein>
<dbReference type="PANTHER" id="PTHR21248">
    <property type="entry name" value="CARDIOLIPIN SYNTHASE"/>
    <property type="match status" value="1"/>
</dbReference>
<evidence type="ECO:0000256" key="2">
    <source>
        <dbReference type="SAM" id="SignalP"/>
    </source>
</evidence>
<sequence length="641" mass="71675">MRLRWCALLLVTCAALLQGCAVSRVHIRQANAIVAASPDRQTDCSQADHCALPSPLLQAADKSIADSTPQHPVNTVTLLDDSQAALVARISLIRAARRSIDVQTYIWDEDDIGQLVLNELVQAARRGVHVRILADQLFSFDDLGLLDRLARVSPNLQVKLYNPTFHDAQTPPLEFAAGLMCCFMKFNQRMHNKLLLVDDAIGITGGRNYQDRYFNWDDNFDYVDREVMVGGPTAKEMAASFKLFWHHKRSVALTHLRDLNRRIREDASAPTWPAPHYARPRRVARAQAEAEDPDWLELHLVDNSLRTGKVDYFSDLPAKTDDPHKRSAHIFTAHLMRMVADAKHEVILQTPYLVMSKHARKIFERLHKDAPPPRIIVSTNSLASTDAFAVYALSFKHRKRYLTKFGFEIHELKPHADSAAEAYEQANAWDEDFAPAGHGAHRGSAAGKNVKLDAEDDRGHFAGTARRPGLFGSNGRRNRPAPLQSTGRRFALHAKSLVVDDRFAMVGSHNFDPRSDHYNTEAGVIVYDPRFATELRNSILRDTQPENAWVIGARRPTVPVLGGISQLIGDVSEKLPLFDLWPFRYATSYDLKPGCTPMSPFDPAFYSCYKPVGDFPDVALSPKSVITRLITAFGAGVKGIL</sequence>
<dbReference type="KEGG" id="rgl:CS053_18245"/>
<dbReference type="Gene3D" id="3.30.870.10">
    <property type="entry name" value="Endonuclease Chain A"/>
    <property type="match status" value="2"/>
</dbReference>
<dbReference type="SUPFAM" id="SSF56024">
    <property type="entry name" value="Phospholipase D/nuclease"/>
    <property type="match status" value="2"/>
</dbReference>
<dbReference type="Proteomes" id="UP000321807">
    <property type="component" value="Chromosome"/>
</dbReference>
<feature type="signal peptide" evidence="2">
    <location>
        <begin position="1"/>
        <end position="17"/>
    </location>
</feature>
<accession>A0A5B9E7L0</accession>
<proteinExistence type="predicted"/>
<dbReference type="Pfam" id="PF13091">
    <property type="entry name" value="PLDc_2"/>
    <property type="match status" value="2"/>
</dbReference>
<feature type="region of interest" description="Disordered" evidence="1">
    <location>
        <begin position="463"/>
        <end position="486"/>
    </location>
</feature>
<gene>
    <name evidence="4" type="ORF">CS053_18245</name>
</gene>
<feature type="chain" id="PRO_5023106585" evidence="2">
    <location>
        <begin position="18"/>
        <end position="641"/>
    </location>
</feature>
<dbReference type="InterPro" id="IPR025202">
    <property type="entry name" value="PLD-like_dom"/>
</dbReference>